<dbReference type="PANTHER" id="PTHR43697">
    <property type="entry name" value="SERYL-TRNA SYNTHETASE"/>
    <property type="match status" value="1"/>
</dbReference>
<organism evidence="17 18">
    <name type="scientific">Candidatus Sungiibacteriota bacterium</name>
    <dbReference type="NCBI Taxonomy" id="2750080"/>
    <lineage>
        <taxon>Bacteria</taxon>
        <taxon>Candidatus Sungiibacteriota</taxon>
    </lineage>
</organism>
<keyword evidence="6 12" id="KW-0547">Nucleotide-binding</keyword>
<dbReference type="UniPathway" id="UPA00906">
    <property type="reaction ID" value="UER00895"/>
</dbReference>
<accession>A0A7T5UPR9</accession>
<sequence>MLDIKWVRENSKELKKSLKNRGVEFGVEHLLEVDEKHRAKIKEVDDLRAEQNKLSEEIARSKDQAKIESSKELKRRLGDIEFELKSLEKEFTDLMYKIPNIPDPDVPVGKDESDNKVLREVGEKPKFKFKPRDYIELGTKLDLIDTERAAKVSGTRFGYLKHEAPLLEFALIQYVMDFLRQEENIAQVIKEENLNLLLKSFIPVIPPVLIKPEAMRAMGYMERGGDEIYHLEKDNLYLVGTAEQSVGPMHTDEVFGEEKLPHRHIAFSTCFRREAGSYGKDTRGILRVHQFDKTEMFIFATPETSHDEHKLLLALEERFWRALKIPYRVVQISTGDLGDPAAATYDLEAWLPGQNEGRGEYREVTSASNTTDFQARRLNIKVRRKDGSLEFVHMLNGTAFVIGRTLIAILENYQQEDGSVLIPEVLRQYMGGIGVIKR</sequence>
<dbReference type="Proteomes" id="UP000595618">
    <property type="component" value="Chromosome"/>
</dbReference>
<dbReference type="InterPro" id="IPR002317">
    <property type="entry name" value="Ser-tRNA-ligase_type_1"/>
</dbReference>
<feature type="site" description="Important for serine binding" evidence="13">
    <location>
        <position position="398"/>
    </location>
</feature>
<dbReference type="InterPro" id="IPR015866">
    <property type="entry name" value="Ser-tRNA-synth_1_N"/>
</dbReference>
<evidence type="ECO:0000259" key="16">
    <source>
        <dbReference type="PROSITE" id="PS50862"/>
    </source>
</evidence>
<dbReference type="CDD" id="cd00770">
    <property type="entry name" value="SerRS_core"/>
    <property type="match status" value="1"/>
</dbReference>
<dbReference type="PIRSF" id="PIRSF001529">
    <property type="entry name" value="Ser-tRNA-synth_IIa"/>
    <property type="match status" value="1"/>
</dbReference>
<dbReference type="EMBL" id="CP066690">
    <property type="protein sequence ID" value="QQG45154.1"/>
    <property type="molecule type" value="Genomic_DNA"/>
</dbReference>
<evidence type="ECO:0000256" key="3">
    <source>
        <dbReference type="ARBA" id="ARBA00010728"/>
    </source>
</evidence>
<dbReference type="Pfam" id="PF02403">
    <property type="entry name" value="Seryl_tRNA_N"/>
    <property type="match status" value="1"/>
</dbReference>
<dbReference type="InterPro" id="IPR045864">
    <property type="entry name" value="aa-tRNA-synth_II/BPL/LPL"/>
</dbReference>
<feature type="binding site" evidence="12 13">
    <location>
        <position position="295"/>
    </location>
    <ligand>
        <name>L-serine</name>
        <dbReference type="ChEBI" id="CHEBI:33384"/>
    </ligand>
</feature>
<dbReference type="GO" id="GO:0006434">
    <property type="term" value="P:seryl-tRNA aminoacylation"/>
    <property type="evidence" value="ECO:0007669"/>
    <property type="project" value="UniProtKB-UniRule"/>
</dbReference>
<dbReference type="GO" id="GO:0016260">
    <property type="term" value="P:selenocysteine biosynthetic process"/>
    <property type="evidence" value="ECO:0007669"/>
    <property type="project" value="UniProtKB-UniRule"/>
</dbReference>
<dbReference type="InterPro" id="IPR042103">
    <property type="entry name" value="SerRS_1_N_sf"/>
</dbReference>
<dbReference type="PROSITE" id="PS50862">
    <property type="entry name" value="AA_TRNA_LIGASE_II"/>
    <property type="match status" value="1"/>
</dbReference>
<dbReference type="AlphaFoldDB" id="A0A7T5UPR9"/>
<dbReference type="GO" id="GO:0005737">
    <property type="term" value="C:cytoplasm"/>
    <property type="evidence" value="ECO:0007669"/>
    <property type="project" value="UniProtKB-SubCell"/>
</dbReference>
<dbReference type="InterPro" id="IPR006195">
    <property type="entry name" value="aa-tRNA-synth_II"/>
</dbReference>
<comment type="similarity">
    <text evidence="3 12">Belongs to the class-II aminoacyl-tRNA synthetase family. Type-1 seryl-tRNA synthetase subfamily.</text>
</comment>
<reference evidence="17 18" key="1">
    <citation type="submission" date="2020-07" db="EMBL/GenBank/DDBJ databases">
        <title>Huge and variable diversity of episymbiotic CPR bacteria and DPANN archaea in groundwater ecosystems.</title>
        <authorList>
            <person name="He C.Y."/>
            <person name="Keren R."/>
            <person name="Whittaker M."/>
            <person name="Farag I.F."/>
            <person name="Doudna J."/>
            <person name="Cate J.H.D."/>
            <person name="Banfield J.F."/>
        </authorList>
    </citation>
    <scope>NUCLEOTIDE SEQUENCE [LARGE SCALE GENOMIC DNA]</scope>
    <source>
        <strain evidence="17">NC_groundwater_541_Ag_S-0.1um_46_50</strain>
    </source>
</reference>
<dbReference type="EC" id="6.1.1.11" evidence="12"/>
<comment type="subunit">
    <text evidence="12">Homodimer. The tRNA molecule binds across the dimer.</text>
</comment>
<comment type="domain">
    <text evidence="12">Consists of two distinct domains, a catalytic core and a N-terminal extension that is involved in tRNA binding.</text>
</comment>
<feature type="binding site" evidence="13">
    <location>
        <position position="241"/>
    </location>
    <ligand>
        <name>L-serine</name>
        <dbReference type="ChEBI" id="CHEBI:33384"/>
    </ligand>
</feature>
<keyword evidence="9 12" id="KW-0030">Aminoacyl-tRNA synthetase</keyword>
<dbReference type="InterPro" id="IPR002314">
    <property type="entry name" value="aa-tRNA-synt_IIb"/>
</dbReference>
<comment type="catalytic activity">
    <reaction evidence="11 12">
        <text>tRNA(Ser) + L-serine + ATP = L-seryl-tRNA(Ser) + AMP + diphosphate + H(+)</text>
        <dbReference type="Rhea" id="RHEA:12292"/>
        <dbReference type="Rhea" id="RHEA-COMP:9669"/>
        <dbReference type="Rhea" id="RHEA-COMP:9703"/>
        <dbReference type="ChEBI" id="CHEBI:15378"/>
        <dbReference type="ChEBI" id="CHEBI:30616"/>
        <dbReference type="ChEBI" id="CHEBI:33019"/>
        <dbReference type="ChEBI" id="CHEBI:33384"/>
        <dbReference type="ChEBI" id="CHEBI:78442"/>
        <dbReference type="ChEBI" id="CHEBI:78533"/>
        <dbReference type="ChEBI" id="CHEBI:456215"/>
        <dbReference type="EC" id="6.1.1.11"/>
    </reaction>
</comment>
<feature type="binding site" evidence="13">
    <location>
        <position position="272"/>
    </location>
    <ligand>
        <name>L-serine</name>
        <dbReference type="ChEBI" id="CHEBI:33384"/>
    </ligand>
</feature>
<keyword evidence="5 12" id="KW-0436">Ligase</keyword>
<feature type="binding site" evidence="12">
    <location>
        <begin position="241"/>
        <end position="243"/>
    </location>
    <ligand>
        <name>L-serine</name>
        <dbReference type="ChEBI" id="CHEBI:33384"/>
    </ligand>
</feature>
<evidence type="ECO:0000256" key="5">
    <source>
        <dbReference type="ARBA" id="ARBA00022598"/>
    </source>
</evidence>
<dbReference type="HAMAP" id="MF_00176">
    <property type="entry name" value="Ser_tRNA_synth_type1"/>
    <property type="match status" value="1"/>
</dbReference>
<dbReference type="Pfam" id="PF00587">
    <property type="entry name" value="tRNA-synt_2b"/>
    <property type="match status" value="1"/>
</dbReference>
<keyword evidence="7 12" id="KW-0067">ATP-binding</keyword>
<evidence type="ECO:0000256" key="10">
    <source>
        <dbReference type="ARBA" id="ARBA00047929"/>
    </source>
</evidence>
<feature type="coiled-coil region" evidence="15">
    <location>
        <begin position="37"/>
        <end position="90"/>
    </location>
</feature>
<evidence type="ECO:0000256" key="14">
    <source>
        <dbReference type="PIRSR" id="PIRSR001529-2"/>
    </source>
</evidence>
<dbReference type="GO" id="GO:0004828">
    <property type="term" value="F:serine-tRNA ligase activity"/>
    <property type="evidence" value="ECO:0007669"/>
    <property type="project" value="UniProtKB-UniRule"/>
</dbReference>
<evidence type="ECO:0000256" key="1">
    <source>
        <dbReference type="ARBA" id="ARBA00004496"/>
    </source>
</evidence>
<dbReference type="PRINTS" id="PR00981">
    <property type="entry name" value="TRNASYNTHSER"/>
</dbReference>
<dbReference type="PANTHER" id="PTHR43697:SF1">
    <property type="entry name" value="SERINE--TRNA LIGASE"/>
    <property type="match status" value="1"/>
</dbReference>
<evidence type="ECO:0000256" key="8">
    <source>
        <dbReference type="ARBA" id="ARBA00022917"/>
    </source>
</evidence>
<keyword evidence="4 12" id="KW-0963">Cytoplasm</keyword>
<dbReference type="NCBIfam" id="TIGR00414">
    <property type="entry name" value="serS"/>
    <property type="match status" value="1"/>
</dbReference>
<evidence type="ECO:0000256" key="11">
    <source>
        <dbReference type="ARBA" id="ARBA00048823"/>
    </source>
</evidence>
<feature type="domain" description="Aminoacyl-transfer RNA synthetases class-II family profile" evidence="16">
    <location>
        <begin position="187"/>
        <end position="423"/>
    </location>
</feature>
<evidence type="ECO:0000256" key="2">
    <source>
        <dbReference type="ARBA" id="ARBA00005045"/>
    </source>
</evidence>
<evidence type="ECO:0000256" key="9">
    <source>
        <dbReference type="ARBA" id="ARBA00023146"/>
    </source>
</evidence>
<dbReference type="SUPFAM" id="SSF46589">
    <property type="entry name" value="tRNA-binding arm"/>
    <property type="match status" value="1"/>
</dbReference>
<comment type="catalytic activity">
    <reaction evidence="10 12">
        <text>tRNA(Sec) + L-serine + ATP = L-seryl-tRNA(Sec) + AMP + diphosphate + H(+)</text>
        <dbReference type="Rhea" id="RHEA:42580"/>
        <dbReference type="Rhea" id="RHEA-COMP:9742"/>
        <dbReference type="Rhea" id="RHEA-COMP:10128"/>
        <dbReference type="ChEBI" id="CHEBI:15378"/>
        <dbReference type="ChEBI" id="CHEBI:30616"/>
        <dbReference type="ChEBI" id="CHEBI:33019"/>
        <dbReference type="ChEBI" id="CHEBI:33384"/>
        <dbReference type="ChEBI" id="CHEBI:78442"/>
        <dbReference type="ChEBI" id="CHEBI:78533"/>
        <dbReference type="ChEBI" id="CHEBI:456215"/>
        <dbReference type="EC" id="6.1.1.11"/>
    </reaction>
</comment>
<gene>
    <name evidence="12 17" type="primary">serS</name>
    <name evidence="17" type="ORF">HYW89_04110</name>
</gene>
<feature type="binding site" evidence="12">
    <location>
        <position position="398"/>
    </location>
    <ligand>
        <name>L-serine</name>
        <dbReference type="ChEBI" id="CHEBI:33384"/>
    </ligand>
</feature>
<dbReference type="Gene3D" id="1.10.287.40">
    <property type="entry name" value="Serine-tRNA synthetase, tRNA binding domain"/>
    <property type="match status" value="1"/>
</dbReference>
<feature type="binding site" evidence="12 14">
    <location>
        <begin position="363"/>
        <end position="366"/>
    </location>
    <ligand>
        <name>ATP</name>
        <dbReference type="ChEBI" id="CHEBI:30616"/>
    </ligand>
</feature>
<protein>
    <recommendedName>
        <fullName evidence="12">Serine--tRNA ligase</fullName>
        <ecNumber evidence="12">6.1.1.11</ecNumber>
    </recommendedName>
    <alternativeName>
        <fullName evidence="12">Seryl-tRNA synthetase</fullName>
        <shortName evidence="12">SerRS</shortName>
    </alternativeName>
    <alternativeName>
        <fullName evidence="12">Seryl-tRNA(Ser/Sec) synthetase</fullName>
    </alternativeName>
</protein>
<evidence type="ECO:0000313" key="18">
    <source>
        <dbReference type="Proteomes" id="UP000595618"/>
    </source>
</evidence>
<evidence type="ECO:0000256" key="7">
    <source>
        <dbReference type="ARBA" id="ARBA00022840"/>
    </source>
</evidence>
<feature type="binding site" evidence="14">
    <location>
        <begin position="288"/>
        <end position="291"/>
    </location>
    <ligand>
        <name>ATP</name>
        <dbReference type="ChEBI" id="CHEBI:30616"/>
    </ligand>
</feature>
<dbReference type="InterPro" id="IPR033729">
    <property type="entry name" value="SerRS_core"/>
</dbReference>
<dbReference type="InterPro" id="IPR010978">
    <property type="entry name" value="tRNA-bd_arm"/>
</dbReference>
<evidence type="ECO:0000256" key="13">
    <source>
        <dbReference type="PIRSR" id="PIRSR001529-1"/>
    </source>
</evidence>
<evidence type="ECO:0000256" key="4">
    <source>
        <dbReference type="ARBA" id="ARBA00022490"/>
    </source>
</evidence>
<feature type="binding site" evidence="12">
    <location>
        <position position="288"/>
    </location>
    <ligand>
        <name>ATP</name>
        <dbReference type="ChEBI" id="CHEBI:30616"/>
    </ligand>
</feature>
<evidence type="ECO:0000256" key="6">
    <source>
        <dbReference type="ARBA" id="ARBA00022741"/>
    </source>
</evidence>
<evidence type="ECO:0000313" key="17">
    <source>
        <dbReference type="EMBL" id="QQG45154.1"/>
    </source>
</evidence>
<comment type="pathway">
    <text evidence="2 12">Aminoacyl-tRNA biosynthesis; selenocysteinyl-tRNA(Sec) biosynthesis; L-seryl-tRNA(Sec) from L-serine and tRNA(Sec): step 1/1.</text>
</comment>
<comment type="function">
    <text evidence="12">Catalyzes the attachment of serine to tRNA(Ser). Is also able to aminoacylate tRNA(Sec) with serine, to form the misacylated tRNA L-seryl-tRNA(Sec), which will be further converted into selenocysteinyl-tRNA(Sec).</text>
</comment>
<keyword evidence="8 12" id="KW-0648">Protein biosynthesis</keyword>
<dbReference type="SUPFAM" id="SSF55681">
    <property type="entry name" value="Class II aaRS and biotin synthetases"/>
    <property type="match status" value="1"/>
</dbReference>
<feature type="binding site" evidence="13">
    <location>
        <position position="396"/>
    </location>
    <ligand>
        <name>L-serine</name>
        <dbReference type="ChEBI" id="CHEBI:33384"/>
    </ligand>
</feature>
<proteinExistence type="inferred from homology"/>
<dbReference type="Gene3D" id="3.30.930.10">
    <property type="entry name" value="Bira Bifunctional Protein, Domain 2"/>
    <property type="match status" value="1"/>
</dbReference>
<dbReference type="GO" id="GO:0005524">
    <property type="term" value="F:ATP binding"/>
    <property type="evidence" value="ECO:0007669"/>
    <property type="project" value="UniProtKB-UniRule"/>
</dbReference>
<keyword evidence="15" id="KW-0175">Coiled coil</keyword>
<name>A0A7T5UPR9_9BACT</name>
<feature type="binding site" evidence="12 14">
    <location>
        <begin position="272"/>
        <end position="274"/>
    </location>
    <ligand>
        <name>ATP</name>
        <dbReference type="ChEBI" id="CHEBI:30616"/>
    </ligand>
</feature>
<comment type="subcellular location">
    <subcellularLocation>
        <location evidence="1 12">Cytoplasm</location>
    </subcellularLocation>
</comment>
<evidence type="ECO:0000256" key="12">
    <source>
        <dbReference type="HAMAP-Rule" id="MF_00176"/>
    </source>
</evidence>
<evidence type="ECO:0000256" key="15">
    <source>
        <dbReference type="SAM" id="Coils"/>
    </source>
</evidence>